<dbReference type="OrthoDB" id="4086179at2"/>
<dbReference type="EMBL" id="QREH01000001">
    <property type="protein sequence ID" value="REE03796.1"/>
    <property type="molecule type" value="Genomic_DNA"/>
</dbReference>
<reference evidence="1 2" key="1">
    <citation type="submission" date="2018-07" db="EMBL/GenBank/DDBJ databases">
        <title>Sequencing the genomes of 1000 actinobacteria strains.</title>
        <authorList>
            <person name="Klenk H.-P."/>
        </authorList>
    </citation>
    <scope>NUCLEOTIDE SEQUENCE [LARGE SCALE GENOMIC DNA]</scope>
    <source>
        <strain evidence="1 2">DSM 14442</strain>
    </source>
</reference>
<gene>
    <name evidence="1" type="ORF">C8E99_1616</name>
</gene>
<keyword evidence="2" id="KW-1185">Reference proteome</keyword>
<accession>A0A3D9LDS0</accession>
<sequence>MSSDEPSLVELAQVFADDLTTRVQTVVPGSVPFTAKVVPERSVVSVKQEPGDGIVLTVDGKPHLLLKVSFRCSFDGHSRFLAVDSSRVHVFASVSPGQPLFRYEYERRASQVPAAHIQIHAHRDALTYVMTKSGAGTRRGRRRSDSEQVPLMQDLHFPVGGHRFRPALEDVLEMLIDEFGIDDAKDAREALHVGRQAWRQTQTKSAVRDDPQSAVEVLRQLGYEVDWRGGGEEPQSRLDRLQAL</sequence>
<comment type="caution">
    <text evidence="1">The sequence shown here is derived from an EMBL/GenBank/DDBJ whole genome shotgun (WGS) entry which is preliminary data.</text>
</comment>
<organism evidence="1 2">
    <name type="scientific">Citricoccus muralis</name>
    <dbReference type="NCBI Taxonomy" id="169134"/>
    <lineage>
        <taxon>Bacteria</taxon>
        <taxon>Bacillati</taxon>
        <taxon>Actinomycetota</taxon>
        <taxon>Actinomycetes</taxon>
        <taxon>Micrococcales</taxon>
        <taxon>Micrococcaceae</taxon>
        <taxon>Citricoccus</taxon>
    </lineage>
</organism>
<dbReference type="AlphaFoldDB" id="A0A3D9LDS0"/>
<evidence type="ECO:0000313" key="2">
    <source>
        <dbReference type="Proteomes" id="UP000256727"/>
    </source>
</evidence>
<protein>
    <submittedName>
        <fullName evidence="1">Uncharacterized protein</fullName>
    </submittedName>
</protein>
<proteinExistence type="predicted"/>
<dbReference type="RefSeq" id="WP_147301208.1">
    <property type="nucleotide sequence ID" value="NZ_QREH01000001.1"/>
</dbReference>
<name>A0A3D9LDS0_9MICC</name>
<dbReference type="Proteomes" id="UP000256727">
    <property type="component" value="Unassembled WGS sequence"/>
</dbReference>
<evidence type="ECO:0000313" key="1">
    <source>
        <dbReference type="EMBL" id="REE03796.1"/>
    </source>
</evidence>